<comment type="caution">
    <text evidence="1">The sequence shown here is derived from an EMBL/GenBank/DDBJ whole genome shotgun (WGS) entry which is preliminary data.</text>
</comment>
<keyword evidence="2" id="KW-1185">Reference proteome</keyword>
<organism evidence="1 2">
    <name type="scientific">Xenorhabdus anantnagensis</name>
    <dbReference type="NCBI Taxonomy" id="3025875"/>
    <lineage>
        <taxon>Bacteria</taxon>
        <taxon>Pseudomonadati</taxon>
        <taxon>Pseudomonadota</taxon>
        <taxon>Gammaproteobacteria</taxon>
        <taxon>Enterobacterales</taxon>
        <taxon>Morganellaceae</taxon>
        <taxon>Xenorhabdus</taxon>
    </lineage>
</organism>
<name>A0ABT5LMR8_9GAMM</name>
<sequence length="420" mass="47492">MKNNFSIDENSISIYFEKDFFQILEHDVLPPDGDCIKAIALVRDKEGTPLPNVSVAIIEKEHAYFDHVNIYHSDKETPVRIQKIVSNLNTFIITSNNNGELIFYVYPKKLTPLIFQVDSMVINVTGRISSKNKIYIIDNNKEDLTLPPPDILGDDGKLWVNPSSNFFTLLIQDYPDAKINDTILFFIDNKYVNKFFVVEDISALENSYMTFPYNLLTKNKSVNFSYTIVNNIGLTRSSTPKSITYSGGAYNQPTANLERTYDSCIVYSSDGDSDDKNMVNTSIVEKDIAHRCKNSHHEGLFVKIIGTSDHKDKTKVPFGAEVILNLYVNNYPNTVYQSKLKLMPSQPDSHDSNTATLLFGIPFNYVGHIDNGEIYFDFQVNYYGDISYGQIWQASLHTVRPGGELPGDACPDGVTWSGIW</sequence>
<protein>
    <submittedName>
        <fullName evidence="1">Uncharacterized protein</fullName>
    </submittedName>
</protein>
<dbReference type="Proteomes" id="UP001220225">
    <property type="component" value="Unassembled WGS sequence"/>
</dbReference>
<dbReference type="RefSeq" id="WP_273574196.1">
    <property type="nucleotide sequence ID" value="NZ_JAQRFN010000002.1"/>
</dbReference>
<reference evidence="1 2" key="1">
    <citation type="submission" date="2023-02" db="EMBL/GenBank/DDBJ databases">
        <title>Entomopathogenic bacteria.</title>
        <authorList>
            <person name="Machado R.A."/>
        </authorList>
    </citation>
    <scope>NUCLEOTIDE SEQUENCE [LARGE SCALE GENOMIC DNA]</scope>
    <source>
        <strain evidence="1 2">XENO-2</strain>
    </source>
</reference>
<proteinExistence type="predicted"/>
<gene>
    <name evidence="1" type="ORF">PSI14_02155</name>
</gene>
<evidence type="ECO:0000313" key="1">
    <source>
        <dbReference type="EMBL" id="MDC9595702.1"/>
    </source>
</evidence>
<dbReference type="EMBL" id="JAQRFN010000002">
    <property type="protein sequence ID" value="MDC9595702.1"/>
    <property type="molecule type" value="Genomic_DNA"/>
</dbReference>
<evidence type="ECO:0000313" key="2">
    <source>
        <dbReference type="Proteomes" id="UP001220225"/>
    </source>
</evidence>
<accession>A0ABT5LMR8</accession>